<evidence type="ECO:0000259" key="6">
    <source>
        <dbReference type="PROSITE" id="PS50928"/>
    </source>
</evidence>
<keyword evidence="3 5" id="KW-1133">Transmembrane helix</keyword>
<evidence type="ECO:0000313" key="7">
    <source>
        <dbReference type="EMBL" id="MEA5523379.1"/>
    </source>
</evidence>
<evidence type="ECO:0000256" key="5">
    <source>
        <dbReference type="SAM" id="Phobius"/>
    </source>
</evidence>
<evidence type="ECO:0000256" key="2">
    <source>
        <dbReference type="ARBA" id="ARBA00022692"/>
    </source>
</evidence>
<reference evidence="7 8" key="1">
    <citation type="submission" date="2023-12" db="EMBL/GenBank/DDBJ databases">
        <title>Baltic Sea Cyanobacteria.</title>
        <authorList>
            <person name="Delbaje E."/>
            <person name="Fewer D.P."/>
            <person name="Shishido T.K."/>
        </authorList>
    </citation>
    <scope>NUCLEOTIDE SEQUENCE [LARGE SCALE GENOMIC DNA]</scope>
    <source>
        <strain evidence="7 8">CCNP 1315</strain>
    </source>
</reference>
<dbReference type="SUPFAM" id="SSF161098">
    <property type="entry name" value="MetI-like"/>
    <property type="match status" value="1"/>
</dbReference>
<dbReference type="PROSITE" id="PS50928">
    <property type="entry name" value="ABC_TM1"/>
    <property type="match status" value="1"/>
</dbReference>
<dbReference type="EMBL" id="JAYGHT010000237">
    <property type="protein sequence ID" value="MEA5523379.1"/>
    <property type="molecule type" value="Genomic_DNA"/>
</dbReference>
<keyword evidence="4 5" id="KW-0472">Membrane</keyword>
<name>A0ABU5U878_9CYAN</name>
<evidence type="ECO:0000256" key="4">
    <source>
        <dbReference type="ARBA" id="ARBA00023136"/>
    </source>
</evidence>
<comment type="caution">
    <text evidence="7">The sequence shown here is derived from an EMBL/GenBank/DDBJ whole genome shotgun (WGS) entry which is preliminary data.</text>
</comment>
<keyword evidence="2 5" id="KW-0812">Transmembrane</keyword>
<comment type="subcellular location">
    <subcellularLocation>
        <location evidence="1">Membrane</location>
        <topology evidence="1">Multi-pass membrane protein</topology>
    </subcellularLocation>
</comment>
<dbReference type="RefSeq" id="WP_323307080.1">
    <property type="nucleotide sequence ID" value="NZ_JAYGHT010000237.1"/>
</dbReference>
<feature type="domain" description="ABC transmembrane type-1" evidence="6">
    <location>
        <begin position="1"/>
        <end position="77"/>
    </location>
</feature>
<keyword evidence="8" id="KW-1185">Reference proteome</keyword>
<feature type="non-terminal residue" evidence="7">
    <location>
        <position position="1"/>
    </location>
</feature>
<sequence length="94" mass="9602">LRLRTAIAPAIAPSAAAGAILVFMTAFNELTVSALLWSSGTETLGVVVFSLDDGGYAVLAAAVAMLAVGAILLLMIAAHGLSNRLPRGVLPWRS</sequence>
<accession>A0ABU5U878</accession>
<feature type="transmembrane region" description="Helical" evidence="5">
    <location>
        <begin position="57"/>
        <end position="78"/>
    </location>
</feature>
<protein>
    <recommendedName>
        <fullName evidence="6">ABC transmembrane type-1 domain-containing protein</fullName>
    </recommendedName>
</protein>
<dbReference type="InterPro" id="IPR035906">
    <property type="entry name" value="MetI-like_sf"/>
</dbReference>
<evidence type="ECO:0000313" key="8">
    <source>
        <dbReference type="Proteomes" id="UP001301728"/>
    </source>
</evidence>
<dbReference type="InterPro" id="IPR000515">
    <property type="entry name" value="MetI-like"/>
</dbReference>
<organism evidence="7 8">
    <name type="scientific">Limnoraphis robusta CCNP1315</name>
    <dbReference type="NCBI Taxonomy" id="3110306"/>
    <lineage>
        <taxon>Bacteria</taxon>
        <taxon>Bacillati</taxon>
        <taxon>Cyanobacteriota</taxon>
        <taxon>Cyanophyceae</taxon>
        <taxon>Oscillatoriophycideae</taxon>
        <taxon>Oscillatoriales</taxon>
        <taxon>Sirenicapillariaceae</taxon>
        <taxon>Limnoraphis</taxon>
    </lineage>
</organism>
<dbReference type="Gene3D" id="1.10.3720.10">
    <property type="entry name" value="MetI-like"/>
    <property type="match status" value="1"/>
</dbReference>
<evidence type="ECO:0000256" key="3">
    <source>
        <dbReference type="ARBA" id="ARBA00022989"/>
    </source>
</evidence>
<gene>
    <name evidence="7" type="ORF">VB854_31060</name>
</gene>
<dbReference type="Proteomes" id="UP001301728">
    <property type="component" value="Unassembled WGS sequence"/>
</dbReference>
<evidence type="ECO:0000256" key="1">
    <source>
        <dbReference type="ARBA" id="ARBA00004141"/>
    </source>
</evidence>
<proteinExistence type="predicted"/>
<feature type="transmembrane region" description="Helical" evidence="5">
    <location>
        <begin position="6"/>
        <end position="27"/>
    </location>
</feature>